<evidence type="ECO:0000256" key="5">
    <source>
        <dbReference type="ARBA" id="ARBA00023136"/>
    </source>
</evidence>
<dbReference type="RefSeq" id="WP_299586917.1">
    <property type="nucleotide sequence ID" value="NZ_JBGMEL010000014.1"/>
</dbReference>
<sequence length="155" mass="17825">MLSTDQKSSTKDAMISEKIKTYFDKAVDIVFGIILVFIIIGVAIGTLQLFLTTWKLFSFEGITGHYIDIITDVLTLYVLIELSRSLIEYFHTHKLRLTYIVDAAIVFVLREILISLFKHEIKSEMLYAFSAFIFVLGALRISSILVYQREKLMSE</sequence>
<dbReference type="EMBL" id="JBGMEL010000014">
    <property type="protein sequence ID" value="MFA0791683.1"/>
    <property type="molecule type" value="Genomic_DNA"/>
</dbReference>
<accession>A0ABV4NQM1</accession>
<keyword evidence="4 6" id="KW-1133">Transmembrane helix</keyword>
<evidence type="ECO:0000313" key="8">
    <source>
        <dbReference type="Proteomes" id="UP001569414"/>
    </source>
</evidence>
<comment type="subcellular location">
    <subcellularLocation>
        <location evidence="1">Cell membrane</location>
        <topology evidence="1">Multi-pass membrane protein</topology>
    </subcellularLocation>
</comment>
<feature type="transmembrane region" description="Helical" evidence="6">
    <location>
        <begin position="63"/>
        <end position="83"/>
    </location>
</feature>
<gene>
    <name evidence="7" type="ORF">ACCI51_14095</name>
</gene>
<evidence type="ECO:0000256" key="6">
    <source>
        <dbReference type="SAM" id="Phobius"/>
    </source>
</evidence>
<keyword evidence="5 6" id="KW-0472">Membrane</keyword>
<feature type="transmembrane region" description="Helical" evidence="6">
    <location>
        <begin position="125"/>
        <end position="147"/>
    </location>
</feature>
<proteinExistence type="predicted"/>
<feature type="transmembrane region" description="Helical" evidence="6">
    <location>
        <begin position="29"/>
        <end position="51"/>
    </location>
</feature>
<evidence type="ECO:0000256" key="1">
    <source>
        <dbReference type="ARBA" id="ARBA00004651"/>
    </source>
</evidence>
<comment type="caution">
    <text evidence="7">The sequence shown here is derived from an EMBL/GenBank/DDBJ whole genome shotgun (WGS) entry which is preliminary data.</text>
</comment>
<evidence type="ECO:0000256" key="4">
    <source>
        <dbReference type="ARBA" id="ARBA00022989"/>
    </source>
</evidence>
<keyword evidence="2" id="KW-1003">Cell membrane</keyword>
<evidence type="ECO:0000256" key="2">
    <source>
        <dbReference type="ARBA" id="ARBA00022475"/>
    </source>
</evidence>
<evidence type="ECO:0000256" key="3">
    <source>
        <dbReference type="ARBA" id="ARBA00022692"/>
    </source>
</evidence>
<evidence type="ECO:0000313" key="7">
    <source>
        <dbReference type="EMBL" id="MFA0791683.1"/>
    </source>
</evidence>
<feature type="transmembrane region" description="Helical" evidence="6">
    <location>
        <begin position="95"/>
        <end position="113"/>
    </location>
</feature>
<organism evidence="7 8">
    <name type="scientific">Microbulbifer echini</name>
    <dbReference type="NCBI Taxonomy" id="1529067"/>
    <lineage>
        <taxon>Bacteria</taxon>
        <taxon>Pseudomonadati</taxon>
        <taxon>Pseudomonadota</taxon>
        <taxon>Gammaproteobacteria</taxon>
        <taxon>Cellvibrionales</taxon>
        <taxon>Microbulbiferaceae</taxon>
        <taxon>Microbulbifer</taxon>
    </lineage>
</organism>
<dbReference type="InterPro" id="IPR020948">
    <property type="entry name" value="P_starv_induced_PsiE-like"/>
</dbReference>
<protein>
    <submittedName>
        <fullName evidence="7">Phosphate-starvation-inducible PsiE family protein</fullName>
    </submittedName>
</protein>
<keyword evidence="3 6" id="KW-0812">Transmembrane</keyword>
<keyword evidence="8" id="KW-1185">Reference proteome</keyword>
<dbReference type="Pfam" id="PF06146">
    <property type="entry name" value="PsiE"/>
    <property type="match status" value="1"/>
</dbReference>
<dbReference type="Proteomes" id="UP001569414">
    <property type="component" value="Unassembled WGS sequence"/>
</dbReference>
<name>A0ABV4NQM1_9GAMM</name>
<reference evidence="7 8" key="1">
    <citation type="submission" date="2024-08" db="EMBL/GenBank/DDBJ databases">
        <authorList>
            <person name="Ishaq N."/>
        </authorList>
    </citation>
    <scope>NUCLEOTIDE SEQUENCE [LARGE SCALE GENOMIC DNA]</scope>
    <source>
        <strain evidence="7 8">JCM 30400</strain>
    </source>
</reference>